<organism evidence="5 6">
    <name type="scientific">Glaciihabitans tibetensis</name>
    <dbReference type="NCBI Taxonomy" id="1266600"/>
    <lineage>
        <taxon>Bacteria</taxon>
        <taxon>Bacillati</taxon>
        <taxon>Actinomycetota</taxon>
        <taxon>Actinomycetes</taxon>
        <taxon>Micrococcales</taxon>
        <taxon>Microbacteriaceae</taxon>
        <taxon>Glaciihabitans</taxon>
    </lineage>
</organism>
<evidence type="ECO:0000256" key="1">
    <source>
        <dbReference type="ARBA" id="ARBA00001957"/>
    </source>
</evidence>
<evidence type="ECO:0000256" key="3">
    <source>
        <dbReference type="ARBA" id="ARBA00022553"/>
    </source>
</evidence>
<dbReference type="InterPro" id="IPR020802">
    <property type="entry name" value="TesA-like"/>
</dbReference>
<dbReference type="SMART" id="SM00823">
    <property type="entry name" value="PKS_PP"/>
    <property type="match status" value="1"/>
</dbReference>
<dbReference type="AlphaFoldDB" id="A0A2T0VGN2"/>
<accession>A0A2T0VGN2</accession>
<dbReference type="InterPro" id="IPR025110">
    <property type="entry name" value="AMP-bd_C"/>
</dbReference>
<dbReference type="InterPro" id="IPR001031">
    <property type="entry name" value="Thioesterase"/>
</dbReference>
<evidence type="ECO:0000256" key="2">
    <source>
        <dbReference type="ARBA" id="ARBA00022450"/>
    </source>
</evidence>
<dbReference type="Gene3D" id="1.10.1200.10">
    <property type="entry name" value="ACP-like"/>
    <property type="match status" value="1"/>
</dbReference>
<feature type="domain" description="Carrier" evidence="4">
    <location>
        <begin position="542"/>
        <end position="617"/>
    </location>
</feature>
<dbReference type="Gene3D" id="3.40.50.12780">
    <property type="entry name" value="N-terminal domain of ligase-like"/>
    <property type="match status" value="1"/>
</dbReference>
<comment type="caution">
    <text evidence="5">The sequence shown here is derived from an EMBL/GenBank/DDBJ whole genome shotgun (WGS) entry which is preliminary data.</text>
</comment>
<dbReference type="InterPro" id="IPR000873">
    <property type="entry name" value="AMP-dep_synth/lig_dom"/>
</dbReference>
<dbReference type="Pfam" id="PF00501">
    <property type="entry name" value="AMP-binding"/>
    <property type="match status" value="1"/>
</dbReference>
<dbReference type="SMART" id="SM00824">
    <property type="entry name" value="PKS_TE"/>
    <property type="match status" value="1"/>
</dbReference>
<dbReference type="Gene3D" id="3.30.300.30">
    <property type="match status" value="1"/>
</dbReference>
<dbReference type="PANTHER" id="PTHR45527">
    <property type="entry name" value="NONRIBOSOMAL PEPTIDE SYNTHETASE"/>
    <property type="match status" value="1"/>
</dbReference>
<dbReference type="InterPro" id="IPR009081">
    <property type="entry name" value="PP-bd_ACP"/>
</dbReference>
<dbReference type="GO" id="GO:0044550">
    <property type="term" value="P:secondary metabolite biosynthetic process"/>
    <property type="evidence" value="ECO:0007669"/>
    <property type="project" value="TreeGrafter"/>
</dbReference>
<dbReference type="GO" id="GO:0016874">
    <property type="term" value="F:ligase activity"/>
    <property type="evidence" value="ECO:0007669"/>
    <property type="project" value="UniProtKB-KW"/>
</dbReference>
<protein>
    <submittedName>
        <fullName evidence="5">Acyl-CoA synthetase (AMP-forming)/AMP-acid ligase II</fullName>
    </submittedName>
</protein>
<dbReference type="PROSITE" id="PS50075">
    <property type="entry name" value="CARRIER"/>
    <property type="match status" value="1"/>
</dbReference>
<reference evidence="5 6" key="1">
    <citation type="submission" date="2018-03" db="EMBL/GenBank/DDBJ databases">
        <title>Genomic Encyclopedia of Type Strains, Phase III (KMG-III): the genomes of soil and plant-associated and newly described type strains.</title>
        <authorList>
            <person name="Whitman W."/>
        </authorList>
    </citation>
    <scope>NUCLEOTIDE SEQUENCE [LARGE SCALE GENOMIC DNA]</scope>
    <source>
        <strain evidence="5 6">CGMCC 1.12484</strain>
    </source>
</reference>
<dbReference type="Pfam" id="PF13193">
    <property type="entry name" value="AMP-binding_C"/>
    <property type="match status" value="1"/>
</dbReference>
<dbReference type="EMBL" id="PVTL01000002">
    <property type="protein sequence ID" value="PRY69377.1"/>
    <property type="molecule type" value="Genomic_DNA"/>
</dbReference>
<evidence type="ECO:0000313" key="6">
    <source>
        <dbReference type="Proteomes" id="UP000237983"/>
    </source>
</evidence>
<dbReference type="Pfam" id="PF00550">
    <property type="entry name" value="PP-binding"/>
    <property type="match status" value="1"/>
</dbReference>
<evidence type="ECO:0000313" key="5">
    <source>
        <dbReference type="EMBL" id="PRY69377.1"/>
    </source>
</evidence>
<dbReference type="InterPro" id="IPR036736">
    <property type="entry name" value="ACP-like_sf"/>
</dbReference>
<dbReference type="InterPro" id="IPR045851">
    <property type="entry name" value="AMP-bd_C_sf"/>
</dbReference>
<name>A0A2T0VGN2_9MICO</name>
<keyword evidence="2" id="KW-0596">Phosphopantetheine</keyword>
<dbReference type="InterPro" id="IPR020806">
    <property type="entry name" value="PKS_PP-bd"/>
</dbReference>
<dbReference type="RefSeq" id="WP_181243211.1">
    <property type="nucleotide sequence ID" value="NZ_PVTL01000002.1"/>
</dbReference>
<keyword evidence="3" id="KW-0597">Phosphoprotein</keyword>
<dbReference type="PANTHER" id="PTHR45527:SF1">
    <property type="entry name" value="FATTY ACID SYNTHASE"/>
    <property type="match status" value="1"/>
</dbReference>
<dbReference type="InterPro" id="IPR029058">
    <property type="entry name" value="AB_hydrolase_fold"/>
</dbReference>
<dbReference type="SUPFAM" id="SSF56801">
    <property type="entry name" value="Acetyl-CoA synthetase-like"/>
    <property type="match status" value="1"/>
</dbReference>
<dbReference type="Proteomes" id="UP000237983">
    <property type="component" value="Unassembled WGS sequence"/>
</dbReference>
<proteinExistence type="predicted"/>
<sequence length="897" mass="94986">MRAVTQPHQVLAPLVVPGPTSSILHRWKEVVAALPHHPALSSPGVSYTFAEADALTDAIAIGLAGQLPPGESPVGSPIGCFVGHTAAGLLAYLAILKAGRVVVVLDPHLPSERLSQICALAGLTACVADAAQLSRVPELGSALSTVVALEPLLAADAGGVPTSAPLAENVLSAGMARGDGDATAIVFTSGSTGRPKGVIQTHRQLLNDAMDSGQRFRLSPDDRMAMVLPYGFAAGAILQFVALLNGAGLWSFDPRSGGVRGLVSWIEDQKLTTLNCTPHLLRSLVAALPEHTVLDSLRMVSTVGEAVHGRDVEAIRKHTVPTASFVNWVGSSETGTLSAHEIPGGAPLPTGTVPAGKIVANKTVLLLREDSTLAAPGEAGEIVTVSDYMSGEYWADAAGNALRFGFSDDGRRLCRQGDLGRFDENGDLVLLGRADAAVKVRGYLVEPSEIEAAFLAIAGVTESVVLSQVDSATPTRLIAYVVQESAVRPHSPAALRRLLRLRLPEYMVPAAIVPMSVLPRNERGKVDRASLPDAPAPSVSSEPMNPRELVLADIWSEVLGLASVNLDDDFMALGGDSLSAEELFAIVRERFGVFMTSADLLEAPTLREFTRRVRLGTDSLPTHPDVVTLRAGGLRTPIFCFAGSGALALTFLPLSRHFHDHNMYAFQAHGLENRGVPDWSVGAAARRFLAIMRVIQPRGPYLLVGHSFGGLVALEIAQLLTGAGETVAMVTLLDTYLPKHAGSLRLAESFDTGSSRGFSDEPRARVPLARSPLARGPRARTPLARVPLARVPRAPEWGRHLRARAAGLVPFAGQDQFQAFFDHGQLAARRYSVSAYSGRVLLALVPGNPDGRASWGPILAGPHTIVDIASEHTSLLREPHATELARIIQAELTAVDQ</sequence>
<dbReference type="GO" id="GO:0031177">
    <property type="term" value="F:phosphopantetheine binding"/>
    <property type="evidence" value="ECO:0007669"/>
    <property type="project" value="InterPro"/>
</dbReference>
<gene>
    <name evidence="5" type="ORF">B0I08_10249</name>
</gene>
<dbReference type="Pfam" id="PF00975">
    <property type="entry name" value="Thioesterase"/>
    <property type="match status" value="1"/>
</dbReference>
<dbReference type="InterPro" id="IPR020845">
    <property type="entry name" value="AMP-binding_CS"/>
</dbReference>
<comment type="cofactor">
    <cofactor evidence="1">
        <name>pantetheine 4'-phosphate</name>
        <dbReference type="ChEBI" id="CHEBI:47942"/>
    </cofactor>
</comment>
<dbReference type="Gene3D" id="3.40.50.1820">
    <property type="entry name" value="alpha/beta hydrolase"/>
    <property type="match status" value="1"/>
</dbReference>
<dbReference type="PROSITE" id="PS00455">
    <property type="entry name" value="AMP_BINDING"/>
    <property type="match status" value="1"/>
</dbReference>
<keyword evidence="6" id="KW-1185">Reference proteome</keyword>
<dbReference type="GO" id="GO:0005737">
    <property type="term" value="C:cytoplasm"/>
    <property type="evidence" value="ECO:0007669"/>
    <property type="project" value="TreeGrafter"/>
</dbReference>
<dbReference type="GO" id="GO:0043041">
    <property type="term" value="P:amino acid activation for nonribosomal peptide biosynthetic process"/>
    <property type="evidence" value="ECO:0007669"/>
    <property type="project" value="TreeGrafter"/>
</dbReference>
<keyword evidence="5" id="KW-0436">Ligase</keyword>
<dbReference type="InterPro" id="IPR042099">
    <property type="entry name" value="ANL_N_sf"/>
</dbReference>
<evidence type="ECO:0000259" key="4">
    <source>
        <dbReference type="PROSITE" id="PS50075"/>
    </source>
</evidence>
<dbReference type="SUPFAM" id="SSF53474">
    <property type="entry name" value="alpha/beta-Hydrolases"/>
    <property type="match status" value="1"/>
</dbReference>
<dbReference type="SUPFAM" id="SSF47336">
    <property type="entry name" value="ACP-like"/>
    <property type="match status" value="1"/>
</dbReference>